<dbReference type="Pfam" id="PF21476">
    <property type="entry name" value="PF0610-like_N"/>
    <property type="match status" value="1"/>
</dbReference>
<comment type="caution">
    <text evidence="3">The sequence shown here is derived from an EMBL/GenBank/DDBJ whole genome shotgun (WGS) entry which is preliminary data.</text>
</comment>
<dbReference type="InterPro" id="IPR036390">
    <property type="entry name" value="WH_DNA-bd_sf"/>
</dbReference>
<dbReference type="InterPro" id="IPR057022">
    <property type="entry name" value="PF0610-like_Zn_ribbon_C"/>
</dbReference>
<accession>A0A7J3M183</accession>
<feature type="domain" description="PF0610-like rubredoxin-like zinc beta-ribbon C-terminal" evidence="2">
    <location>
        <begin position="56"/>
        <end position="87"/>
    </location>
</feature>
<organism evidence="3">
    <name type="scientific">Archaeoglobus fulgidus</name>
    <dbReference type="NCBI Taxonomy" id="2234"/>
    <lineage>
        <taxon>Archaea</taxon>
        <taxon>Methanobacteriati</taxon>
        <taxon>Methanobacteriota</taxon>
        <taxon>Archaeoglobi</taxon>
        <taxon>Archaeoglobales</taxon>
        <taxon>Archaeoglobaceae</taxon>
        <taxon>Archaeoglobus</taxon>
    </lineage>
</organism>
<gene>
    <name evidence="3" type="ORF">ENT52_03650</name>
</gene>
<feature type="domain" description="PF0610-like winged HTH N-terminal" evidence="1">
    <location>
        <begin position="4"/>
        <end position="52"/>
    </location>
</feature>
<name>A0A7J3M183_ARCFL</name>
<dbReference type="PANTHER" id="PTHR40663">
    <property type="match status" value="1"/>
</dbReference>
<dbReference type="PANTHER" id="PTHR40663:SF2">
    <property type="entry name" value="TRANSCRIPTIONAL REGULATOR"/>
    <property type="match status" value="1"/>
</dbReference>
<dbReference type="AlphaFoldDB" id="A0A7J3M183"/>
<evidence type="ECO:0000313" key="3">
    <source>
        <dbReference type="EMBL" id="HGT82802.1"/>
    </source>
</evidence>
<reference evidence="3" key="1">
    <citation type="journal article" date="2020" name="mSystems">
        <title>Genome- and Community-Level Interaction Insights into Carbon Utilization and Element Cycling Functions of Hydrothermarchaeota in Hydrothermal Sediment.</title>
        <authorList>
            <person name="Zhou Z."/>
            <person name="Liu Y."/>
            <person name="Xu W."/>
            <person name="Pan J."/>
            <person name="Luo Z.H."/>
            <person name="Li M."/>
        </authorList>
    </citation>
    <scope>NUCLEOTIDE SEQUENCE [LARGE SCALE GENOMIC DNA]</scope>
    <source>
        <strain evidence="3">SpSt-587</strain>
    </source>
</reference>
<dbReference type="SUPFAM" id="SSF46785">
    <property type="entry name" value="Winged helix' DNA-binding domain"/>
    <property type="match status" value="1"/>
</dbReference>
<dbReference type="InterPro" id="IPR038767">
    <property type="entry name" value="PF0610-like"/>
</dbReference>
<protein>
    <submittedName>
        <fullName evidence="3">Transcriptional regulator</fullName>
    </submittedName>
</protein>
<evidence type="ECO:0000259" key="2">
    <source>
        <dbReference type="Pfam" id="PF23470"/>
    </source>
</evidence>
<dbReference type="Pfam" id="PF23470">
    <property type="entry name" value="Zn_ribbon_PF0610"/>
    <property type="match status" value="1"/>
</dbReference>
<proteinExistence type="predicted"/>
<sequence>MRLEAILDLLEEKPMTVRQIILALDLDPSMEKEVYEKLKKASKVLKRRGKKMLISPATCRKCGFEFESIKPSKCPKCKSEWIEPAKFFVSKD</sequence>
<dbReference type="InterPro" id="IPR049159">
    <property type="entry name" value="PF0610-like_wHTH_N"/>
</dbReference>
<evidence type="ECO:0000259" key="1">
    <source>
        <dbReference type="Pfam" id="PF21476"/>
    </source>
</evidence>
<dbReference type="EMBL" id="DSYZ01000080">
    <property type="protein sequence ID" value="HGT82802.1"/>
    <property type="molecule type" value="Genomic_DNA"/>
</dbReference>